<evidence type="ECO:0000313" key="11">
    <source>
        <dbReference type="RefSeq" id="XP_058978748.1"/>
    </source>
</evidence>
<accession>A0A1I8M149</accession>
<keyword evidence="7" id="KW-1185">Reference proteome</keyword>
<dbReference type="GO" id="GO:0035869">
    <property type="term" value="C:ciliary transition zone"/>
    <property type="evidence" value="ECO:0007669"/>
    <property type="project" value="TreeGrafter"/>
</dbReference>
<dbReference type="InterPro" id="IPR019184">
    <property type="entry name" value="Uncharacterised_TM-17"/>
</dbReference>
<evidence type="ECO:0000256" key="2">
    <source>
        <dbReference type="ARBA" id="ARBA00022692"/>
    </source>
</evidence>
<feature type="transmembrane region" description="Helical" evidence="5">
    <location>
        <begin position="47"/>
        <end position="64"/>
    </location>
</feature>
<evidence type="ECO:0000313" key="13">
    <source>
        <dbReference type="RefSeq" id="XP_058978750.1"/>
    </source>
</evidence>
<keyword evidence="3 5" id="KW-1133">Transmembrane helix</keyword>
<dbReference type="KEGG" id="mde:101888258"/>
<gene>
    <name evidence="6" type="primary">101888258</name>
    <name evidence="8 9 10 11 12 13" type="synonym">LOC101888258</name>
</gene>
<evidence type="ECO:0000256" key="3">
    <source>
        <dbReference type="ARBA" id="ARBA00022989"/>
    </source>
</evidence>
<dbReference type="STRING" id="7370.A0A1I8M149"/>
<reference evidence="8" key="2">
    <citation type="submission" date="2025-04" db="UniProtKB">
        <authorList>
            <consortium name="RefSeq"/>
        </authorList>
    </citation>
    <scope>IDENTIFICATION</scope>
    <source>
        <strain evidence="9 10">Aabys</strain>
        <tissue evidence="9 10">Whole body</tissue>
    </source>
</reference>
<protein>
    <submittedName>
        <fullName evidence="8 9">Transmembrane protein 216</fullName>
    </submittedName>
</protein>
<dbReference type="RefSeq" id="XP_058978750.1">
    <property type="nucleotide sequence ID" value="XM_059122767.1"/>
</dbReference>
<keyword evidence="2 5" id="KW-0812">Transmembrane</keyword>
<dbReference type="GO" id="GO:0016020">
    <property type="term" value="C:membrane"/>
    <property type="evidence" value="ECO:0007669"/>
    <property type="project" value="UniProtKB-SubCell"/>
</dbReference>
<organism evidence="6">
    <name type="scientific">Musca domestica</name>
    <name type="common">House fly</name>
    <dbReference type="NCBI Taxonomy" id="7370"/>
    <lineage>
        <taxon>Eukaryota</taxon>
        <taxon>Metazoa</taxon>
        <taxon>Ecdysozoa</taxon>
        <taxon>Arthropoda</taxon>
        <taxon>Hexapoda</taxon>
        <taxon>Insecta</taxon>
        <taxon>Pterygota</taxon>
        <taxon>Neoptera</taxon>
        <taxon>Endopterygota</taxon>
        <taxon>Diptera</taxon>
        <taxon>Brachycera</taxon>
        <taxon>Muscomorpha</taxon>
        <taxon>Muscoidea</taxon>
        <taxon>Muscidae</taxon>
        <taxon>Musca</taxon>
    </lineage>
</organism>
<dbReference type="VEuPathDB" id="VectorBase:MDOMA2_016917"/>
<proteinExistence type="predicted"/>
<dbReference type="GO" id="GO:1905515">
    <property type="term" value="P:non-motile cilium assembly"/>
    <property type="evidence" value="ECO:0007669"/>
    <property type="project" value="TreeGrafter"/>
</dbReference>
<feature type="transmembrane region" description="Helical" evidence="5">
    <location>
        <begin position="76"/>
        <end position="99"/>
    </location>
</feature>
<dbReference type="VEuPathDB" id="VectorBase:MDOA000202"/>
<feature type="transmembrane region" description="Helical" evidence="5">
    <location>
        <begin position="12"/>
        <end position="35"/>
    </location>
</feature>
<dbReference type="OrthoDB" id="262535at2759"/>
<comment type="subcellular location">
    <subcellularLocation>
        <location evidence="1">Membrane</location>
        <topology evidence="1">Multi-pass membrane protein</topology>
    </subcellularLocation>
</comment>
<evidence type="ECO:0000313" key="10">
    <source>
        <dbReference type="RefSeq" id="XP_058978747.1"/>
    </source>
</evidence>
<name>A0A1I8M149_MUSDO</name>
<dbReference type="Proteomes" id="UP001652621">
    <property type="component" value="Unplaced"/>
</dbReference>
<dbReference type="eggNOG" id="KOG4502">
    <property type="taxonomic scope" value="Eukaryota"/>
</dbReference>
<dbReference type="RefSeq" id="XP_058978748.1">
    <property type="nucleotide sequence ID" value="XM_059122765.1"/>
</dbReference>
<keyword evidence="4 5" id="KW-0472">Membrane</keyword>
<sequence length="136" mass="15387">MEASLMYEILMYLNSFYFGLYAAFKVCVSTLKFILLTYPENAVMREGILLLTMCLLETVRIILGRRSSLSARAWQAIASVVLTLPSLVLVIYLCFFQTAVLKLEVIMSALMIALHVAEIVYASMFICTMCRPVTYT</sequence>
<dbReference type="RefSeq" id="XP_019892896.1">
    <property type="nucleotide sequence ID" value="XM_020037337.1"/>
</dbReference>
<dbReference type="Pfam" id="PF09799">
    <property type="entry name" value="Transmemb_17"/>
    <property type="match status" value="1"/>
</dbReference>
<dbReference type="EnsemblMetazoa" id="MDOA000202-RA">
    <property type="protein sequence ID" value="MDOA000202-PA"/>
    <property type="gene ID" value="MDOA000202"/>
</dbReference>
<evidence type="ECO:0000313" key="7">
    <source>
        <dbReference type="Proteomes" id="UP001652621"/>
    </source>
</evidence>
<reference evidence="6" key="1">
    <citation type="submission" date="2020-05" db="UniProtKB">
        <authorList>
            <consortium name="EnsemblMetazoa"/>
        </authorList>
    </citation>
    <scope>IDENTIFICATION</scope>
    <source>
        <strain evidence="6">Aabys</strain>
    </source>
</reference>
<evidence type="ECO:0000256" key="4">
    <source>
        <dbReference type="ARBA" id="ARBA00023136"/>
    </source>
</evidence>
<dbReference type="PANTHER" id="PTHR13531">
    <property type="entry name" value="GEO07735P1-RELATED-RELATED"/>
    <property type="match status" value="1"/>
</dbReference>
<evidence type="ECO:0000313" key="12">
    <source>
        <dbReference type="RefSeq" id="XP_058978749.1"/>
    </source>
</evidence>
<evidence type="ECO:0000313" key="9">
    <source>
        <dbReference type="RefSeq" id="XP_058978746.1"/>
    </source>
</evidence>
<evidence type="ECO:0000256" key="5">
    <source>
        <dbReference type="SAM" id="Phobius"/>
    </source>
</evidence>
<evidence type="ECO:0000256" key="1">
    <source>
        <dbReference type="ARBA" id="ARBA00004141"/>
    </source>
</evidence>
<dbReference type="RefSeq" id="XP_058978747.1">
    <property type="nucleotide sequence ID" value="XM_059122764.1"/>
</dbReference>
<evidence type="ECO:0000313" key="6">
    <source>
        <dbReference type="EnsemblMetazoa" id="MDOA000202-PA"/>
    </source>
</evidence>
<dbReference type="PANTHER" id="PTHR13531:SF0">
    <property type="entry name" value="GEO07735P1-RELATED"/>
    <property type="match status" value="1"/>
</dbReference>
<feature type="transmembrane region" description="Helical" evidence="5">
    <location>
        <begin position="105"/>
        <end position="127"/>
    </location>
</feature>
<dbReference type="RefSeq" id="XP_058978749.1">
    <property type="nucleotide sequence ID" value="XM_059122766.1"/>
</dbReference>
<dbReference type="RefSeq" id="XP_058978746.1">
    <property type="nucleotide sequence ID" value="XM_059122763.1"/>
</dbReference>
<evidence type="ECO:0000313" key="8">
    <source>
        <dbReference type="RefSeq" id="XP_019892896.1"/>
    </source>
</evidence>
<dbReference type="AlphaFoldDB" id="A0A1I8M149"/>